<dbReference type="EMBL" id="AP009493">
    <property type="protein sequence ID" value="BAG20311.1"/>
    <property type="molecule type" value="Genomic_DNA"/>
</dbReference>
<dbReference type="AlphaFoldDB" id="B1VMK1"/>
<dbReference type="InterPro" id="IPR006096">
    <property type="entry name" value="Glu/Leu/Phe/Val/Trp_DH_C"/>
</dbReference>
<evidence type="ECO:0000256" key="2">
    <source>
        <dbReference type="ARBA" id="ARBA00023002"/>
    </source>
</evidence>
<dbReference type="GO" id="GO:0004352">
    <property type="term" value="F:glutamate dehydrogenase (NAD+) activity"/>
    <property type="evidence" value="ECO:0007669"/>
    <property type="project" value="TreeGrafter"/>
</dbReference>
<dbReference type="HOGENOM" id="CLU_025763_7_0_11"/>
<dbReference type="Pfam" id="PF02812">
    <property type="entry name" value="ELFV_dehydrog_N"/>
    <property type="match status" value="1"/>
</dbReference>
<dbReference type="InterPro" id="IPR036291">
    <property type="entry name" value="NAD(P)-bd_dom_sf"/>
</dbReference>
<sequence>MTRARARDRQRPFVPDKDVTMSTAAVEEPQDPALTVHLGGSGGDIKGWVVIDTLVDGLAMGGTRMTTGVTEEEVAGLARDMTEKFTLAGLRIGGAKAGIVADAVNSVGAGREETFRTFGRTVKPLLHGGIHLGIDMGVTPADRAVFFEEAKYDPRYRLGAPDMPIDWRTYYEPLIDATGHGVGVAAITALEASGRTGPARVVVQGFGAVGRAVARFLEDRGHTVVGIADVGGTISADRLPVAELVAVTDRFGAIDRTRLPQDVKLSGEPDAWLDVDADILILAAQKYAINAENAHRLRAGLVVEGANLASSAAAKEKVAASGARLVPGVIANIGGAASAALAVTRVVPFDLAAEARKAWVFDWVGARVRQNTRDLLEIAAARAGDPLPELLAARRKERR</sequence>
<reference evidence="6" key="1">
    <citation type="journal article" date="2008" name="J. Bacteriol.">
        <title>Genome sequence of the streptomycin-producing microorganism Streptomyces griseus IFO 13350.</title>
        <authorList>
            <person name="Ohnishi Y."/>
            <person name="Ishikawa J."/>
            <person name="Hara H."/>
            <person name="Suzuki H."/>
            <person name="Ikenoya M."/>
            <person name="Ikeda H."/>
            <person name="Yamashita A."/>
            <person name="Hattori M."/>
            <person name="Horinouchi S."/>
        </authorList>
    </citation>
    <scope>NUCLEOTIDE SEQUENCE [LARGE SCALE GENOMIC DNA]</scope>
    <source>
        <strain evidence="6">JCM 4626 / NBRC 13350</strain>
    </source>
</reference>
<dbReference type="PRINTS" id="PR00082">
    <property type="entry name" value="GLFDHDRGNASE"/>
</dbReference>
<comment type="similarity">
    <text evidence="1 3">Belongs to the Glu/Leu/Phe/Val dehydrogenases family.</text>
</comment>
<dbReference type="Proteomes" id="UP000001685">
    <property type="component" value="Chromosome"/>
</dbReference>
<dbReference type="PANTHER" id="PTHR11606:SF13">
    <property type="entry name" value="GLUTAMATE DEHYDROGENASE 1, MITOCHONDRIAL"/>
    <property type="match status" value="1"/>
</dbReference>
<dbReference type="InterPro" id="IPR006097">
    <property type="entry name" value="Glu/Leu/Phe/Val/Trp_DH_dimer"/>
</dbReference>
<dbReference type="InterPro" id="IPR046346">
    <property type="entry name" value="Aminoacid_DH-like_N_sf"/>
</dbReference>
<evidence type="ECO:0000313" key="5">
    <source>
        <dbReference type="EMBL" id="BAG20311.1"/>
    </source>
</evidence>
<dbReference type="GO" id="GO:0006538">
    <property type="term" value="P:L-glutamate catabolic process"/>
    <property type="evidence" value="ECO:0007669"/>
    <property type="project" value="TreeGrafter"/>
</dbReference>
<dbReference type="SMART" id="SM00839">
    <property type="entry name" value="ELFV_dehydrog"/>
    <property type="match status" value="1"/>
</dbReference>
<protein>
    <submittedName>
        <fullName evidence="5">Glutamate dehydrogenase</fullName>
    </submittedName>
</protein>
<organism evidence="5 6">
    <name type="scientific">Streptomyces griseus subsp. griseus (strain JCM 4626 / CBS 651.72 / NBRC 13350 / KCC S-0626 / ISP 5235)</name>
    <dbReference type="NCBI Taxonomy" id="455632"/>
    <lineage>
        <taxon>Bacteria</taxon>
        <taxon>Bacillati</taxon>
        <taxon>Actinomycetota</taxon>
        <taxon>Actinomycetes</taxon>
        <taxon>Kitasatosporales</taxon>
        <taxon>Streptomycetaceae</taxon>
        <taxon>Streptomyces</taxon>
    </lineage>
</organism>
<evidence type="ECO:0000256" key="1">
    <source>
        <dbReference type="ARBA" id="ARBA00006382"/>
    </source>
</evidence>
<evidence type="ECO:0000259" key="4">
    <source>
        <dbReference type="SMART" id="SM00839"/>
    </source>
</evidence>
<dbReference type="PANTHER" id="PTHR11606">
    <property type="entry name" value="GLUTAMATE DEHYDROGENASE"/>
    <property type="match status" value="1"/>
</dbReference>
<evidence type="ECO:0000313" key="6">
    <source>
        <dbReference type="Proteomes" id="UP000001685"/>
    </source>
</evidence>
<dbReference type="Pfam" id="PF00208">
    <property type="entry name" value="ELFV_dehydrog"/>
    <property type="match status" value="1"/>
</dbReference>
<feature type="domain" description="Glutamate/phenylalanine/leucine/valine/L-tryptophan dehydrogenase C-terminal" evidence="4">
    <location>
        <begin position="175"/>
        <end position="399"/>
    </location>
</feature>
<dbReference type="InterPro" id="IPR006095">
    <property type="entry name" value="Glu/Leu/Phe/Val/Trp_DH"/>
</dbReference>
<dbReference type="Gene3D" id="3.40.50.10860">
    <property type="entry name" value="Leucine Dehydrogenase, chain A, domain 1"/>
    <property type="match status" value="1"/>
</dbReference>
<dbReference type="SUPFAM" id="SSF51735">
    <property type="entry name" value="NAD(P)-binding Rossmann-fold domains"/>
    <property type="match status" value="1"/>
</dbReference>
<keyword evidence="2 3" id="KW-0560">Oxidoreductase</keyword>
<dbReference type="SUPFAM" id="SSF53223">
    <property type="entry name" value="Aminoacid dehydrogenase-like, N-terminal domain"/>
    <property type="match status" value="1"/>
</dbReference>
<dbReference type="KEGG" id="sgr:SGR_3482"/>
<gene>
    <name evidence="5" type="ordered locus">SGR_3482</name>
</gene>
<evidence type="ECO:0000256" key="3">
    <source>
        <dbReference type="RuleBase" id="RU004417"/>
    </source>
</evidence>
<accession>B1VMK1</accession>
<dbReference type="Gene3D" id="3.40.50.720">
    <property type="entry name" value="NAD(P)-binding Rossmann-like Domain"/>
    <property type="match status" value="1"/>
</dbReference>
<dbReference type="eggNOG" id="COG0334">
    <property type="taxonomic scope" value="Bacteria"/>
</dbReference>
<proteinExistence type="inferred from homology"/>
<name>B1VMK1_STRGG</name>